<evidence type="ECO:0000256" key="4">
    <source>
        <dbReference type="ARBA" id="ARBA00005189"/>
    </source>
</evidence>
<dbReference type="OrthoDB" id="9799199at2"/>
<comment type="pathway">
    <text evidence="4">Lipid metabolism.</text>
</comment>
<evidence type="ECO:0000256" key="14">
    <source>
        <dbReference type="ARBA" id="ARBA00023098"/>
    </source>
</evidence>
<evidence type="ECO:0000256" key="9">
    <source>
        <dbReference type="ARBA" id="ARBA00022516"/>
    </source>
</evidence>
<comment type="subcellular location">
    <subcellularLocation>
        <location evidence="2">Cell membrane</location>
        <topology evidence="2">Multi-pass membrane protein</topology>
    </subcellularLocation>
</comment>
<feature type="transmembrane region" description="Helical" evidence="19">
    <location>
        <begin position="129"/>
        <end position="147"/>
    </location>
</feature>
<feature type="transmembrane region" description="Helical" evidence="19">
    <location>
        <begin position="263"/>
        <end position="281"/>
    </location>
</feature>
<keyword evidence="15 19" id="KW-0472">Membrane</keyword>
<dbReference type="Pfam" id="PF01148">
    <property type="entry name" value="CTP_transf_1"/>
    <property type="match status" value="1"/>
</dbReference>
<feature type="transmembrane region" description="Helical" evidence="19">
    <location>
        <begin position="40"/>
        <end position="56"/>
    </location>
</feature>
<evidence type="ECO:0000313" key="21">
    <source>
        <dbReference type="Proteomes" id="UP000321249"/>
    </source>
</evidence>
<keyword evidence="14" id="KW-0443">Lipid metabolism</keyword>
<dbReference type="Proteomes" id="UP000321249">
    <property type="component" value="Unassembled WGS sequence"/>
</dbReference>
<keyword evidence="9" id="KW-0444">Lipid biosynthesis</keyword>
<dbReference type="AlphaFoldDB" id="A0A5C6TW98"/>
<evidence type="ECO:0000256" key="3">
    <source>
        <dbReference type="ARBA" id="ARBA00005119"/>
    </source>
</evidence>
<evidence type="ECO:0000313" key="20">
    <source>
        <dbReference type="EMBL" id="TXC64430.1"/>
    </source>
</evidence>
<evidence type="ECO:0000256" key="1">
    <source>
        <dbReference type="ARBA" id="ARBA00001698"/>
    </source>
</evidence>
<feature type="transmembrane region" description="Helical" evidence="19">
    <location>
        <begin position="63"/>
        <end position="83"/>
    </location>
</feature>
<dbReference type="RefSeq" id="WP_147043853.1">
    <property type="nucleotide sequence ID" value="NZ_BAABIR010000001.1"/>
</dbReference>
<dbReference type="PANTHER" id="PTHR46382">
    <property type="entry name" value="PHOSPHATIDATE CYTIDYLYLTRANSFERASE"/>
    <property type="match status" value="1"/>
</dbReference>
<dbReference type="GO" id="GO:0005886">
    <property type="term" value="C:plasma membrane"/>
    <property type="evidence" value="ECO:0007669"/>
    <property type="project" value="UniProtKB-SubCell"/>
</dbReference>
<keyword evidence="10 18" id="KW-0808">Transferase</keyword>
<evidence type="ECO:0000256" key="10">
    <source>
        <dbReference type="ARBA" id="ARBA00022679"/>
    </source>
</evidence>
<dbReference type="GO" id="GO:0004605">
    <property type="term" value="F:phosphatidate cytidylyltransferase activity"/>
    <property type="evidence" value="ECO:0007669"/>
    <property type="project" value="UniProtKB-EC"/>
</dbReference>
<comment type="pathway">
    <text evidence="3 18">Phospholipid metabolism; CDP-diacylglycerol biosynthesis; CDP-diacylglycerol from sn-glycerol 3-phosphate: step 3/3.</text>
</comment>
<evidence type="ECO:0000256" key="16">
    <source>
        <dbReference type="ARBA" id="ARBA00023209"/>
    </source>
</evidence>
<comment type="caution">
    <text evidence="20">The sequence shown here is derived from an EMBL/GenBank/DDBJ whole genome shotgun (WGS) entry which is preliminary data.</text>
</comment>
<keyword evidence="17" id="KW-1208">Phospholipid metabolism</keyword>
<evidence type="ECO:0000256" key="11">
    <source>
        <dbReference type="ARBA" id="ARBA00022692"/>
    </source>
</evidence>
<proteinExistence type="inferred from homology"/>
<protein>
    <recommendedName>
        <fullName evidence="7 18">Phosphatidate cytidylyltransferase</fullName>
        <ecNumber evidence="6 18">2.7.7.41</ecNumber>
    </recommendedName>
</protein>
<evidence type="ECO:0000256" key="15">
    <source>
        <dbReference type="ARBA" id="ARBA00023136"/>
    </source>
</evidence>
<dbReference type="GO" id="GO:0016024">
    <property type="term" value="P:CDP-diacylglycerol biosynthetic process"/>
    <property type="evidence" value="ECO:0007669"/>
    <property type="project" value="UniProtKB-UniPathway"/>
</dbReference>
<keyword evidence="11 18" id="KW-0812">Transmembrane</keyword>
<evidence type="ECO:0000256" key="17">
    <source>
        <dbReference type="ARBA" id="ARBA00023264"/>
    </source>
</evidence>
<comment type="similarity">
    <text evidence="5 18">Belongs to the CDS family.</text>
</comment>
<gene>
    <name evidence="20" type="ORF">FRZ32_12675</name>
</gene>
<evidence type="ECO:0000256" key="6">
    <source>
        <dbReference type="ARBA" id="ARBA00012487"/>
    </source>
</evidence>
<feature type="transmembrane region" description="Helical" evidence="19">
    <location>
        <begin position="153"/>
        <end position="170"/>
    </location>
</feature>
<dbReference type="UniPathway" id="UPA00557">
    <property type="reaction ID" value="UER00614"/>
</dbReference>
<evidence type="ECO:0000256" key="19">
    <source>
        <dbReference type="SAM" id="Phobius"/>
    </source>
</evidence>
<keyword evidence="8" id="KW-1003">Cell membrane</keyword>
<keyword evidence="13 19" id="KW-1133">Transmembrane helix</keyword>
<accession>A0A5C6TW98</accession>
<evidence type="ECO:0000256" key="18">
    <source>
        <dbReference type="RuleBase" id="RU003938"/>
    </source>
</evidence>
<dbReference type="InterPro" id="IPR000374">
    <property type="entry name" value="PC_trans"/>
</dbReference>
<name>A0A5C6TW98_9SPHN</name>
<feature type="transmembrane region" description="Helical" evidence="19">
    <location>
        <begin position="17"/>
        <end position="34"/>
    </location>
</feature>
<sequence>MSETPAAKASSDLSTRFIAGIVMAAVALTAVWYGGWALRGLVALAAVVMMIEWCALHRVPRLWAWIGGVLLAALLLGGIEYLYPDALPPLDQDSELAIDPDDFFFAFYAFAVVAGAAVLLAAGARRIAAGWGFAYVAIPAFALLVLSWAYNGLVFWVMGVTWATDIFAYFAGRSIGGPKLAPRVSPNKTWAGLIGGMIGAGLVGWGVALLFDLGMPFVWIGAPMAIVAQGGDLYESWVKRRAGVKDSGAILPGHGGVLDRLDGLLPVSLATFLLLAAGLWTG</sequence>
<evidence type="ECO:0000256" key="13">
    <source>
        <dbReference type="ARBA" id="ARBA00022989"/>
    </source>
</evidence>
<comment type="catalytic activity">
    <reaction evidence="1 18">
        <text>a 1,2-diacyl-sn-glycero-3-phosphate + CTP + H(+) = a CDP-1,2-diacyl-sn-glycerol + diphosphate</text>
        <dbReference type="Rhea" id="RHEA:16229"/>
        <dbReference type="ChEBI" id="CHEBI:15378"/>
        <dbReference type="ChEBI" id="CHEBI:33019"/>
        <dbReference type="ChEBI" id="CHEBI:37563"/>
        <dbReference type="ChEBI" id="CHEBI:58332"/>
        <dbReference type="ChEBI" id="CHEBI:58608"/>
        <dbReference type="EC" id="2.7.7.41"/>
    </reaction>
</comment>
<reference evidence="20 21" key="1">
    <citation type="journal article" date="2015" name="J. Microbiol.">
        <title>Sphingosinicella ginsenosidimutans sp. nov., with ginsenoside converting activity.</title>
        <authorList>
            <person name="Kim J.K."/>
            <person name="Kang M.S."/>
            <person name="Park S.C."/>
            <person name="Kim K.M."/>
            <person name="Choi K."/>
            <person name="Yoon M.H."/>
            <person name="Im W.T."/>
        </authorList>
    </citation>
    <scope>NUCLEOTIDE SEQUENCE [LARGE SCALE GENOMIC DNA]</scope>
    <source>
        <strain evidence="20 21">BS-11</strain>
    </source>
</reference>
<keyword evidence="21" id="KW-1185">Reference proteome</keyword>
<evidence type="ECO:0000256" key="8">
    <source>
        <dbReference type="ARBA" id="ARBA00022475"/>
    </source>
</evidence>
<dbReference type="EC" id="2.7.7.41" evidence="6 18"/>
<evidence type="ECO:0000256" key="2">
    <source>
        <dbReference type="ARBA" id="ARBA00004651"/>
    </source>
</evidence>
<feature type="transmembrane region" description="Helical" evidence="19">
    <location>
        <begin position="190"/>
        <end position="211"/>
    </location>
</feature>
<dbReference type="PANTHER" id="PTHR46382:SF1">
    <property type="entry name" value="PHOSPHATIDATE CYTIDYLYLTRANSFERASE"/>
    <property type="match status" value="1"/>
</dbReference>
<dbReference type="PROSITE" id="PS01315">
    <property type="entry name" value="CDS"/>
    <property type="match status" value="1"/>
</dbReference>
<evidence type="ECO:0000256" key="5">
    <source>
        <dbReference type="ARBA" id="ARBA00010185"/>
    </source>
</evidence>
<keyword evidence="12 18" id="KW-0548">Nucleotidyltransferase</keyword>
<dbReference type="EMBL" id="VOQQ01000001">
    <property type="protein sequence ID" value="TXC64430.1"/>
    <property type="molecule type" value="Genomic_DNA"/>
</dbReference>
<evidence type="ECO:0000256" key="12">
    <source>
        <dbReference type="ARBA" id="ARBA00022695"/>
    </source>
</evidence>
<keyword evidence="16" id="KW-0594">Phospholipid biosynthesis</keyword>
<organism evidence="20 21">
    <name type="scientific">Allosphingosinicella ginsenosidimutans</name>
    <dbReference type="NCBI Taxonomy" id="1176539"/>
    <lineage>
        <taxon>Bacteria</taxon>
        <taxon>Pseudomonadati</taxon>
        <taxon>Pseudomonadota</taxon>
        <taxon>Alphaproteobacteria</taxon>
        <taxon>Sphingomonadales</taxon>
        <taxon>Sphingomonadaceae</taxon>
        <taxon>Allosphingosinicella</taxon>
    </lineage>
</organism>
<feature type="transmembrane region" description="Helical" evidence="19">
    <location>
        <begin position="103"/>
        <end position="122"/>
    </location>
</feature>
<evidence type="ECO:0000256" key="7">
    <source>
        <dbReference type="ARBA" id="ARBA00019373"/>
    </source>
</evidence>